<reference evidence="1 2" key="1">
    <citation type="submission" date="2016-04" db="EMBL/GenBank/DDBJ databases">
        <title>Draft genome of Fonsecaea erecta CBS 125763.</title>
        <authorList>
            <person name="Weiss V.A."/>
            <person name="Vicente V.A."/>
            <person name="Raittz R.T."/>
            <person name="Moreno L.F."/>
            <person name="De Souza E.M."/>
            <person name="Pedrosa F.O."/>
            <person name="Steffens M.B."/>
            <person name="Faoro H."/>
            <person name="Tadra-Sfeir M.Z."/>
            <person name="Najafzadeh M.J."/>
            <person name="Felipe M.S."/>
            <person name="Teixeira M."/>
            <person name="Sun J."/>
            <person name="Xi L."/>
            <person name="Gomes R."/>
            <person name="De Azevedo C.M."/>
            <person name="Salgado C.G."/>
            <person name="Da Silva M.B."/>
            <person name="Nascimento M.F."/>
            <person name="Queiroz-Telles F."/>
            <person name="Attili D.S."/>
            <person name="Gorbushina A."/>
        </authorList>
    </citation>
    <scope>NUCLEOTIDE SEQUENCE [LARGE SCALE GENOMIC DNA]</scope>
    <source>
        <strain evidence="1 2">CBS 125763</strain>
    </source>
</reference>
<organism evidence="1 2">
    <name type="scientific">Fonsecaea erecta</name>
    <dbReference type="NCBI Taxonomy" id="1367422"/>
    <lineage>
        <taxon>Eukaryota</taxon>
        <taxon>Fungi</taxon>
        <taxon>Dikarya</taxon>
        <taxon>Ascomycota</taxon>
        <taxon>Pezizomycotina</taxon>
        <taxon>Eurotiomycetes</taxon>
        <taxon>Chaetothyriomycetidae</taxon>
        <taxon>Chaetothyriales</taxon>
        <taxon>Herpotrichiellaceae</taxon>
        <taxon>Fonsecaea</taxon>
    </lineage>
</organism>
<dbReference type="GeneID" id="30008674"/>
<name>A0A178ZRK5_9EURO</name>
<dbReference type="RefSeq" id="XP_018695669.1">
    <property type="nucleotide sequence ID" value="XM_018836019.1"/>
</dbReference>
<dbReference type="AlphaFoldDB" id="A0A178ZRK5"/>
<proteinExistence type="predicted"/>
<evidence type="ECO:0000313" key="2">
    <source>
        <dbReference type="Proteomes" id="UP000078343"/>
    </source>
</evidence>
<comment type="caution">
    <text evidence="1">The sequence shown here is derived from an EMBL/GenBank/DDBJ whole genome shotgun (WGS) entry which is preliminary data.</text>
</comment>
<dbReference type="Proteomes" id="UP000078343">
    <property type="component" value="Unassembled WGS sequence"/>
</dbReference>
<dbReference type="EMBL" id="LVYI01000003">
    <property type="protein sequence ID" value="OAP62302.1"/>
    <property type="molecule type" value="Genomic_DNA"/>
</dbReference>
<evidence type="ECO:0000313" key="1">
    <source>
        <dbReference type="EMBL" id="OAP62302.1"/>
    </source>
</evidence>
<accession>A0A178ZRK5</accession>
<keyword evidence="2" id="KW-1185">Reference proteome</keyword>
<gene>
    <name evidence="1" type="ORF">AYL99_04505</name>
</gene>
<dbReference type="OrthoDB" id="10582636at2759"/>
<protein>
    <submittedName>
        <fullName evidence="1">Uncharacterized protein</fullName>
    </submittedName>
</protein>
<sequence length="112" mass="12334">MKKQLMVKAVAYKVAGIAKLRKNLPTLTNLTAIRAVWHLMGAELYNGYLTAAVTHFHAMVNLVASVGGLDSLLWELKKLVIVSDTMIASARKTKPAFESEFSSNRMTGILEQ</sequence>